<dbReference type="AlphaFoldDB" id="A0A445BU59"/>
<dbReference type="PANTHER" id="PTHR23077">
    <property type="entry name" value="AAA-FAMILY ATPASE"/>
    <property type="match status" value="1"/>
</dbReference>
<dbReference type="GO" id="GO:0005524">
    <property type="term" value="F:ATP binding"/>
    <property type="evidence" value="ECO:0007669"/>
    <property type="project" value="InterPro"/>
</dbReference>
<gene>
    <name evidence="2" type="ORF">Ahy_A08g038708</name>
</gene>
<name>A0A445BU59_ARAHY</name>
<reference evidence="2 3" key="1">
    <citation type="submission" date="2019-01" db="EMBL/GenBank/DDBJ databases">
        <title>Sequencing of cultivated peanut Arachis hypogaea provides insights into genome evolution and oil improvement.</title>
        <authorList>
            <person name="Chen X."/>
        </authorList>
    </citation>
    <scope>NUCLEOTIDE SEQUENCE [LARGE SCALE GENOMIC DNA]</scope>
    <source>
        <strain evidence="3">cv. Fuhuasheng</strain>
        <tissue evidence="2">Leaves</tissue>
    </source>
</reference>
<dbReference type="EMBL" id="SDMP01000008">
    <property type="protein sequence ID" value="RYR42237.1"/>
    <property type="molecule type" value="Genomic_DNA"/>
</dbReference>
<evidence type="ECO:0000313" key="2">
    <source>
        <dbReference type="EMBL" id="RYR42237.1"/>
    </source>
</evidence>
<dbReference type="GO" id="GO:0030970">
    <property type="term" value="P:retrograde protein transport, ER to cytosol"/>
    <property type="evidence" value="ECO:0007669"/>
    <property type="project" value="TreeGrafter"/>
</dbReference>
<dbReference type="GO" id="GO:0097352">
    <property type="term" value="P:autophagosome maturation"/>
    <property type="evidence" value="ECO:0007669"/>
    <property type="project" value="TreeGrafter"/>
</dbReference>
<dbReference type="GO" id="GO:0034098">
    <property type="term" value="C:VCP-NPL4-UFD1 AAA ATPase complex"/>
    <property type="evidence" value="ECO:0007669"/>
    <property type="project" value="TreeGrafter"/>
</dbReference>
<dbReference type="GO" id="GO:0051228">
    <property type="term" value="P:mitotic spindle disassembly"/>
    <property type="evidence" value="ECO:0007669"/>
    <property type="project" value="TreeGrafter"/>
</dbReference>
<feature type="domain" description="ATPase AAA-type core" evidence="1">
    <location>
        <begin position="104"/>
        <end position="138"/>
    </location>
</feature>
<dbReference type="PANTHER" id="PTHR23077:SF200">
    <property type="entry name" value="CELL DIVISION CONTROL PROTEIN 48 HOMOLOG E"/>
    <property type="match status" value="1"/>
</dbReference>
<dbReference type="Gene3D" id="3.40.50.300">
    <property type="entry name" value="P-loop containing nucleotide triphosphate hydrolases"/>
    <property type="match status" value="1"/>
</dbReference>
<dbReference type="Pfam" id="PF00004">
    <property type="entry name" value="AAA"/>
    <property type="match status" value="1"/>
</dbReference>
<dbReference type="SUPFAM" id="SSF52540">
    <property type="entry name" value="P-loop containing nucleoside triphosphate hydrolases"/>
    <property type="match status" value="1"/>
</dbReference>
<dbReference type="GO" id="GO:0016887">
    <property type="term" value="F:ATP hydrolysis activity"/>
    <property type="evidence" value="ECO:0007669"/>
    <property type="project" value="InterPro"/>
</dbReference>
<dbReference type="STRING" id="3818.A0A445BU59"/>
<comment type="caution">
    <text evidence="2">The sequence shown here is derived from an EMBL/GenBank/DDBJ whole genome shotgun (WGS) entry which is preliminary data.</text>
</comment>
<organism evidence="2 3">
    <name type="scientific">Arachis hypogaea</name>
    <name type="common">Peanut</name>
    <dbReference type="NCBI Taxonomy" id="3818"/>
    <lineage>
        <taxon>Eukaryota</taxon>
        <taxon>Viridiplantae</taxon>
        <taxon>Streptophyta</taxon>
        <taxon>Embryophyta</taxon>
        <taxon>Tracheophyta</taxon>
        <taxon>Spermatophyta</taxon>
        <taxon>Magnoliopsida</taxon>
        <taxon>eudicotyledons</taxon>
        <taxon>Gunneridae</taxon>
        <taxon>Pentapetalae</taxon>
        <taxon>rosids</taxon>
        <taxon>fabids</taxon>
        <taxon>Fabales</taxon>
        <taxon>Fabaceae</taxon>
        <taxon>Papilionoideae</taxon>
        <taxon>50 kb inversion clade</taxon>
        <taxon>dalbergioids sensu lato</taxon>
        <taxon>Dalbergieae</taxon>
        <taxon>Pterocarpus clade</taxon>
        <taxon>Arachis</taxon>
    </lineage>
</organism>
<dbReference type="Proteomes" id="UP000289738">
    <property type="component" value="Chromosome A08"/>
</dbReference>
<proteinExistence type="predicted"/>
<dbReference type="GO" id="GO:0005829">
    <property type="term" value="C:cytosol"/>
    <property type="evidence" value="ECO:0007669"/>
    <property type="project" value="TreeGrafter"/>
</dbReference>
<protein>
    <recommendedName>
        <fullName evidence="1">ATPase AAA-type core domain-containing protein</fullName>
    </recommendedName>
</protein>
<dbReference type="GO" id="GO:0031593">
    <property type="term" value="F:polyubiquitin modification-dependent protein binding"/>
    <property type="evidence" value="ECO:0007669"/>
    <property type="project" value="TreeGrafter"/>
</dbReference>
<dbReference type="GO" id="GO:0005634">
    <property type="term" value="C:nucleus"/>
    <property type="evidence" value="ECO:0007669"/>
    <property type="project" value="TreeGrafter"/>
</dbReference>
<dbReference type="InterPro" id="IPR027417">
    <property type="entry name" value="P-loop_NTPase"/>
</dbReference>
<evidence type="ECO:0000259" key="1">
    <source>
        <dbReference type="Pfam" id="PF00004"/>
    </source>
</evidence>
<keyword evidence="3" id="KW-1185">Reference proteome</keyword>
<dbReference type="InterPro" id="IPR003959">
    <property type="entry name" value="ATPase_AAA_core"/>
</dbReference>
<evidence type="ECO:0000313" key="3">
    <source>
        <dbReference type="Proteomes" id="UP000289738"/>
    </source>
</evidence>
<dbReference type="InterPro" id="IPR050168">
    <property type="entry name" value="AAA_ATPase_domain"/>
</dbReference>
<sequence>MASSEVLRGNAFSHLLLSGSLPSPPQHASDAAAPCPRLAPLPPHPASAAVLRLPRSIRQEVSAALNRSSGSSGIHLDFIFRILNTNQYPVEHAEKFGMSPSKGVLFFGPPGCGKILFTKAIANEFQANFISVRDLHCFCSWPGIPRSTRSKIHKWTESFLSHHLPPVMGDRYLRLSILNFMKDLIDICREHKIGAIGKF</sequence>
<accession>A0A445BU59</accession>